<feature type="compositionally biased region" description="Low complexity" evidence="1">
    <location>
        <begin position="112"/>
        <end position="131"/>
    </location>
</feature>
<accession>A0A4S4K433</accession>
<protein>
    <submittedName>
        <fullName evidence="2">Uncharacterized protein</fullName>
    </submittedName>
</protein>
<comment type="caution">
    <text evidence="2">The sequence shown here is derived from an EMBL/GenBank/DDBJ whole genome shotgun (WGS) entry which is preliminary data.</text>
</comment>
<dbReference type="AlphaFoldDB" id="A0A4S4K433"/>
<evidence type="ECO:0000313" key="2">
    <source>
        <dbReference type="EMBL" id="THG92478.1"/>
    </source>
</evidence>
<dbReference type="EMBL" id="SGPK01001761">
    <property type="protein sequence ID" value="THG92478.1"/>
    <property type="molecule type" value="Genomic_DNA"/>
</dbReference>
<feature type="compositionally biased region" description="Polar residues" evidence="1">
    <location>
        <begin position="8"/>
        <end position="23"/>
    </location>
</feature>
<sequence length="162" mass="17257">MHRAAGSPSRSRPQQEQKSNMGASGSKAFGVGALALARATDVMDGTAKRRFGYPFRSGEKGHAGAQTGGNLDMDMDIDGEDGNPWKRSFAAPNSLAHLSVSAYPPSTLPRGQALQQQQQSQQHIRQQSSKSNLSSYARSPTSADDSLDLPPHFSYSLRPAAG</sequence>
<feature type="region of interest" description="Disordered" evidence="1">
    <location>
        <begin position="1"/>
        <end position="27"/>
    </location>
</feature>
<evidence type="ECO:0000313" key="3">
    <source>
        <dbReference type="Proteomes" id="UP000308199"/>
    </source>
</evidence>
<reference evidence="2 3" key="1">
    <citation type="submission" date="2019-02" db="EMBL/GenBank/DDBJ databases">
        <title>Genome sequencing of the rare red list fungi Phellinidium pouzarii.</title>
        <authorList>
            <person name="Buettner E."/>
            <person name="Kellner H."/>
        </authorList>
    </citation>
    <scope>NUCLEOTIDE SEQUENCE [LARGE SCALE GENOMIC DNA]</scope>
    <source>
        <strain evidence="2 3">DSM 108285</strain>
    </source>
</reference>
<organism evidence="2 3">
    <name type="scientific">Phellinidium pouzarii</name>
    <dbReference type="NCBI Taxonomy" id="167371"/>
    <lineage>
        <taxon>Eukaryota</taxon>
        <taxon>Fungi</taxon>
        <taxon>Dikarya</taxon>
        <taxon>Basidiomycota</taxon>
        <taxon>Agaricomycotina</taxon>
        <taxon>Agaricomycetes</taxon>
        <taxon>Hymenochaetales</taxon>
        <taxon>Hymenochaetaceae</taxon>
        <taxon>Phellinidium</taxon>
    </lineage>
</organism>
<gene>
    <name evidence="2" type="ORF">EW145_g8700</name>
</gene>
<keyword evidence="3" id="KW-1185">Reference proteome</keyword>
<name>A0A4S4K433_9AGAM</name>
<proteinExistence type="predicted"/>
<feature type="region of interest" description="Disordered" evidence="1">
    <location>
        <begin position="51"/>
        <end position="162"/>
    </location>
</feature>
<feature type="compositionally biased region" description="Polar residues" evidence="1">
    <location>
        <begin position="132"/>
        <end position="144"/>
    </location>
</feature>
<dbReference type="OrthoDB" id="10689532at2759"/>
<feature type="non-terminal residue" evidence="2">
    <location>
        <position position="162"/>
    </location>
</feature>
<dbReference type="Proteomes" id="UP000308199">
    <property type="component" value="Unassembled WGS sequence"/>
</dbReference>
<evidence type="ECO:0000256" key="1">
    <source>
        <dbReference type="SAM" id="MobiDB-lite"/>
    </source>
</evidence>